<dbReference type="SMART" id="SM00220">
    <property type="entry name" value="S_TKc"/>
    <property type="match status" value="1"/>
</dbReference>
<dbReference type="SMART" id="SM00671">
    <property type="entry name" value="SEL1"/>
    <property type="match status" value="3"/>
</dbReference>
<dbReference type="SUPFAM" id="SSF56112">
    <property type="entry name" value="Protein kinase-like (PK-like)"/>
    <property type="match status" value="1"/>
</dbReference>
<comment type="caution">
    <text evidence="7">The sequence shown here is derived from an EMBL/GenBank/DDBJ whole genome shotgun (WGS) entry which is preliminary data.</text>
</comment>
<evidence type="ECO:0000256" key="2">
    <source>
        <dbReference type="ARBA" id="ARBA00022741"/>
    </source>
</evidence>
<keyword evidence="8" id="KW-1185">Reference proteome</keyword>
<dbReference type="Proteomes" id="UP001470230">
    <property type="component" value="Unassembled WGS sequence"/>
</dbReference>
<dbReference type="Pfam" id="PF08238">
    <property type="entry name" value="Sel1"/>
    <property type="match status" value="3"/>
</dbReference>
<dbReference type="InterPro" id="IPR051681">
    <property type="entry name" value="Ser/Thr_Kinases-Pseudokinases"/>
</dbReference>
<dbReference type="InterPro" id="IPR008271">
    <property type="entry name" value="Ser/Thr_kinase_AS"/>
</dbReference>
<dbReference type="PROSITE" id="PS00107">
    <property type="entry name" value="PROTEIN_KINASE_ATP"/>
    <property type="match status" value="1"/>
</dbReference>
<dbReference type="InterPro" id="IPR011009">
    <property type="entry name" value="Kinase-like_dom_sf"/>
</dbReference>
<evidence type="ECO:0000256" key="1">
    <source>
        <dbReference type="ARBA" id="ARBA00022527"/>
    </source>
</evidence>
<dbReference type="PROSITE" id="PS00108">
    <property type="entry name" value="PROTEIN_KINASE_ST"/>
    <property type="match status" value="1"/>
</dbReference>
<dbReference type="Gene3D" id="2.160.20.120">
    <property type="match status" value="1"/>
</dbReference>
<dbReference type="InterPro" id="IPR017441">
    <property type="entry name" value="Protein_kinase_ATP_BS"/>
</dbReference>
<protein>
    <recommendedName>
        <fullName evidence="6">Protein kinase domain-containing protein</fullName>
    </recommendedName>
</protein>
<dbReference type="InterPro" id="IPR001245">
    <property type="entry name" value="Ser-Thr/Tyr_kinase_cat_dom"/>
</dbReference>
<dbReference type="Gene3D" id="1.25.40.10">
    <property type="entry name" value="Tetratricopeptide repeat domain"/>
    <property type="match status" value="1"/>
</dbReference>
<organism evidence="7 8">
    <name type="scientific">Tritrichomonas musculus</name>
    <dbReference type="NCBI Taxonomy" id="1915356"/>
    <lineage>
        <taxon>Eukaryota</taxon>
        <taxon>Metamonada</taxon>
        <taxon>Parabasalia</taxon>
        <taxon>Tritrichomonadida</taxon>
        <taxon>Tritrichomonadidae</taxon>
        <taxon>Tritrichomonas</taxon>
    </lineage>
</organism>
<evidence type="ECO:0000313" key="8">
    <source>
        <dbReference type="Proteomes" id="UP001470230"/>
    </source>
</evidence>
<dbReference type="EMBL" id="JAPFFF010000008">
    <property type="protein sequence ID" value="KAK8884571.1"/>
    <property type="molecule type" value="Genomic_DNA"/>
</dbReference>
<dbReference type="InterPro" id="IPR011990">
    <property type="entry name" value="TPR-like_helical_dom_sf"/>
</dbReference>
<feature type="region of interest" description="Disordered" evidence="5">
    <location>
        <begin position="750"/>
        <end position="807"/>
    </location>
</feature>
<keyword evidence="1" id="KW-0418">Kinase</keyword>
<dbReference type="InterPro" id="IPR000719">
    <property type="entry name" value="Prot_kinase_dom"/>
</dbReference>
<dbReference type="InterPro" id="IPR021255">
    <property type="entry name" value="DUF2807"/>
</dbReference>
<dbReference type="InterPro" id="IPR006597">
    <property type="entry name" value="Sel1-like"/>
</dbReference>
<dbReference type="PANTHER" id="PTHR44329:SF298">
    <property type="entry name" value="MIXED LINEAGE KINASE DOMAIN-LIKE PROTEIN"/>
    <property type="match status" value="1"/>
</dbReference>
<accession>A0ABR2K1H7</accession>
<dbReference type="Pfam" id="PF10988">
    <property type="entry name" value="DUF2807"/>
    <property type="match status" value="1"/>
</dbReference>
<feature type="region of interest" description="Disordered" evidence="5">
    <location>
        <begin position="581"/>
        <end position="624"/>
    </location>
</feature>
<name>A0ABR2K1H7_9EUKA</name>
<feature type="domain" description="Protein kinase" evidence="6">
    <location>
        <begin position="11"/>
        <end position="285"/>
    </location>
</feature>
<gene>
    <name evidence="7" type="ORF">M9Y10_043685</name>
</gene>
<evidence type="ECO:0000313" key="7">
    <source>
        <dbReference type="EMBL" id="KAK8884571.1"/>
    </source>
</evidence>
<dbReference type="SUPFAM" id="SSF81901">
    <property type="entry name" value="HCP-like"/>
    <property type="match status" value="1"/>
</dbReference>
<dbReference type="Gene3D" id="1.10.510.10">
    <property type="entry name" value="Transferase(Phosphotransferase) domain 1"/>
    <property type="match status" value="1"/>
</dbReference>
<dbReference type="Pfam" id="PF00069">
    <property type="entry name" value="Pkinase"/>
    <property type="match status" value="1"/>
</dbReference>
<feature type="region of interest" description="Disordered" evidence="5">
    <location>
        <begin position="661"/>
        <end position="733"/>
    </location>
</feature>
<evidence type="ECO:0000256" key="3">
    <source>
        <dbReference type="ARBA" id="ARBA00022840"/>
    </source>
</evidence>
<dbReference type="PRINTS" id="PR00109">
    <property type="entry name" value="TYRKINASE"/>
</dbReference>
<evidence type="ECO:0000256" key="4">
    <source>
        <dbReference type="PROSITE-ProRule" id="PRU10141"/>
    </source>
</evidence>
<evidence type="ECO:0000259" key="6">
    <source>
        <dbReference type="PROSITE" id="PS50011"/>
    </source>
</evidence>
<sequence length="1144" mass="132845">MENKYLELNNFDQLERLGAGQFGEVYKIREKATGNIYAAKISKEPLSGESISKMRDLLREVNIMYKLIHPTIERFIGFSACNFLKEPKPIIVTEYLPNGSLNDLIKLERQSRAGDYWNETRKLITIYGIASAMDFLHSNKIIHRDLKPDNILMDEHLIPKIADFGLSKIQHSKESMTMQSSANIKGTPIYIAPEIWENLEYTPACDVYSFGMIVYEIITNDEPYPSCANMFSLLSMVKNGERPIFRSPPPDAYKDLIELCWDNNPLNRPTFEEILLELRENTDFITESIDENDYYDFIDYIDQCQSSFDPSKKMIQIDQFINRETKTFSKISIKGNSNLKASKNFFERIRKGSQKMKMEYPQEDFQKLDEECQSIVIEAETNIDTQSFLGKCLIEGINNFPQNTAIGIKYLKNSISNGSINALVYYSKILIKGDVVPKDLEKAKKYLKKHLKDNNADIFLLYGIIKKKTNDFPGASKYFVKASKEGNAEAMYQYGKMLLKGIGVTKNEKEAQKYFEMSRKNGFLKSDKYLPRQESPINLSSSRHKSLSVRALQIQKRNVIPGNDFKRKSFKERKLMLSSSQVNLTKKDEESTEKESKNSVDDKIANFDKQKTASDIPYRDSNLPIYKQDKCDTGKIQNVSKSTNIPLSLSDQLMLRWKEMSEKKKKDELESKDKGELERKKKEELERKEKEELERKKREELERKKKEELERKEKEELERKKREELEREKREELERKMREELERKMREELERKKKEELERKEKEELERKKREELEREKREELERKEKEELERKKREELEREKREELERKKRDEQLKIEQEKRELQMKLEFEEKMRKLKEQQDKLLDEQKKAIELQTKALEEQKKAAEEKNRALLAQNKAIEEQRKAEELRKKDAVVIQKNDIEMGANVWAGMIASLSNMLSNATVTIYNHQVNSSAPPSSPIETIERNVAYFNGIEVSQQIQVFLTQGNKQSVEIKAERNCLPIIDTIVQGQILYISLKGSCNVTPCIYITMNELNKINIYHSSTVNGQNHFNVNDIMIDLSGATKLNLDLDSANIILCISGSSEIKLNGITRALNASISGCSRLNAEKLVSTSSYFNVSGCSFAQAIVKSELSYSVSGYSKFIYTSNPAITSSYCESSSTVIHY</sequence>
<dbReference type="CDD" id="cd13999">
    <property type="entry name" value="STKc_MAP3K-like"/>
    <property type="match status" value="1"/>
</dbReference>
<feature type="compositionally biased region" description="Basic and acidic residues" evidence="5">
    <location>
        <begin position="585"/>
        <end position="612"/>
    </location>
</feature>
<keyword evidence="1" id="KW-0808">Transferase</keyword>
<feature type="binding site" evidence="4">
    <location>
        <position position="40"/>
    </location>
    <ligand>
        <name>ATP</name>
        <dbReference type="ChEBI" id="CHEBI:30616"/>
    </ligand>
</feature>
<keyword evidence="3 4" id="KW-0067">ATP-binding</keyword>
<keyword evidence="1" id="KW-0723">Serine/threonine-protein kinase</keyword>
<proteinExistence type="predicted"/>
<keyword evidence="2 4" id="KW-0547">Nucleotide-binding</keyword>
<dbReference type="PROSITE" id="PS50011">
    <property type="entry name" value="PROTEIN_KINASE_DOM"/>
    <property type="match status" value="1"/>
</dbReference>
<reference evidence="7 8" key="1">
    <citation type="submission" date="2024-04" db="EMBL/GenBank/DDBJ databases">
        <title>Tritrichomonas musculus Genome.</title>
        <authorList>
            <person name="Alves-Ferreira E."/>
            <person name="Grigg M."/>
            <person name="Lorenzi H."/>
            <person name="Galac M."/>
        </authorList>
    </citation>
    <scope>NUCLEOTIDE SEQUENCE [LARGE SCALE GENOMIC DNA]</scope>
    <source>
        <strain evidence="7 8">EAF2021</strain>
    </source>
</reference>
<evidence type="ECO:0000256" key="5">
    <source>
        <dbReference type="SAM" id="MobiDB-lite"/>
    </source>
</evidence>
<dbReference type="PANTHER" id="PTHR44329">
    <property type="entry name" value="SERINE/THREONINE-PROTEIN KINASE TNNI3K-RELATED"/>
    <property type="match status" value="1"/>
</dbReference>